<dbReference type="SUPFAM" id="SSF52540">
    <property type="entry name" value="P-loop containing nucleoside triphosphate hydrolases"/>
    <property type="match status" value="1"/>
</dbReference>
<gene>
    <name evidence="7" type="ORF">PSAL00342_LOCUS754</name>
</gene>
<dbReference type="GO" id="GO:0008476">
    <property type="term" value="F:protein-tyrosine sulfotransferase activity"/>
    <property type="evidence" value="ECO:0007669"/>
    <property type="project" value="UniProtKB-EC"/>
</dbReference>
<dbReference type="InterPro" id="IPR027417">
    <property type="entry name" value="P-loop_NTPase"/>
</dbReference>
<dbReference type="Gene3D" id="3.40.50.300">
    <property type="entry name" value="P-loop containing nucleotide triphosphate hydrolases"/>
    <property type="match status" value="1"/>
</dbReference>
<dbReference type="InterPro" id="IPR026634">
    <property type="entry name" value="TPST-like"/>
</dbReference>
<feature type="transmembrane region" description="Helical" evidence="6">
    <location>
        <begin position="30"/>
        <end position="50"/>
    </location>
</feature>
<reference evidence="7" key="1">
    <citation type="submission" date="2021-01" db="EMBL/GenBank/DDBJ databases">
        <authorList>
            <person name="Corre E."/>
            <person name="Pelletier E."/>
            <person name="Niang G."/>
            <person name="Scheremetjew M."/>
            <person name="Finn R."/>
            <person name="Kale V."/>
            <person name="Holt S."/>
            <person name="Cochrane G."/>
            <person name="Meng A."/>
            <person name="Brown T."/>
            <person name="Cohen L."/>
        </authorList>
    </citation>
    <scope>NUCLEOTIDE SEQUENCE</scope>
    <source>
        <strain evidence="7">CCMP1897</strain>
    </source>
</reference>
<dbReference type="GO" id="GO:0005794">
    <property type="term" value="C:Golgi apparatus"/>
    <property type="evidence" value="ECO:0007669"/>
    <property type="project" value="TreeGrafter"/>
</dbReference>
<keyword evidence="6" id="KW-1133">Transmembrane helix</keyword>
<evidence type="ECO:0000256" key="5">
    <source>
        <dbReference type="SAM" id="MobiDB-lite"/>
    </source>
</evidence>
<dbReference type="AlphaFoldDB" id="A0A7S3U9E6"/>
<feature type="compositionally biased region" description="Low complexity" evidence="5">
    <location>
        <begin position="1"/>
        <end position="11"/>
    </location>
</feature>
<keyword evidence="6" id="KW-0812">Transmembrane</keyword>
<organism evidence="7">
    <name type="scientific">Picocystis salinarum</name>
    <dbReference type="NCBI Taxonomy" id="88271"/>
    <lineage>
        <taxon>Eukaryota</taxon>
        <taxon>Viridiplantae</taxon>
        <taxon>Chlorophyta</taxon>
        <taxon>Picocystophyceae</taxon>
        <taxon>Picocystales</taxon>
        <taxon>Picocystaceae</taxon>
        <taxon>Picocystis</taxon>
    </lineage>
</organism>
<dbReference type="EC" id="2.8.2.20" evidence="2"/>
<comment type="catalytic activity">
    <reaction evidence="4">
        <text>L-tyrosyl-[protein] + 3'-phosphoadenylyl sulfate = O-sulfo-L-tyrosine-[protein] + adenosine 3',5'-bisphosphate + H(+)</text>
        <dbReference type="Rhea" id="RHEA:16801"/>
        <dbReference type="Rhea" id="RHEA-COMP:10136"/>
        <dbReference type="Rhea" id="RHEA-COMP:11688"/>
        <dbReference type="ChEBI" id="CHEBI:15378"/>
        <dbReference type="ChEBI" id="CHEBI:46858"/>
        <dbReference type="ChEBI" id="CHEBI:58339"/>
        <dbReference type="ChEBI" id="CHEBI:58343"/>
        <dbReference type="ChEBI" id="CHEBI:65286"/>
        <dbReference type="EC" id="2.8.2.20"/>
    </reaction>
</comment>
<protein>
    <recommendedName>
        <fullName evidence="2">protein-tyrosine sulfotransferase</fullName>
        <ecNumber evidence="2">2.8.2.20</ecNumber>
    </recommendedName>
</protein>
<keyword evidence="6" id="KW-0472">Membrane</keyword>
<dbReference type="PANTHER" id="PTHR12788">
    <property type="entry name" value="PROTEIN-TYROSINE SULFOTRANSFERASE 2"/>
    <property type="match status" value="1"/>
</dbReference>
<evidence type="ECO:0000256" key="4">
    <source>
        <dbReference type="ARBA" id="ARBA00048460"/>
    </source>
</evidence>
<evidence type="ECO:0000256" key="3">
    <source>
        <dbReference type="ARBA" id="ARBA00022679"/>
    </source>
</evidence>
<keyword evidence="3" id="KW-0808">Transferase</keyword>
<proteinExistence type="inferred from homology"/>
<accession>A0A7S3U9E6</accession>
<comment type="similarity">
    <text evidence="1">Belongs to the protein sulfotransferase family.</text>
</comment>
<sequence>MAATESKAGAKAKAKENKPKASTNRRNDPFWLVLLPILGVLVVGLGPTLYSYGWRTFVPTGLKTLELDADTWLNDVLPSRTFVFVAGHHRGGTTLLWEILREHPDIGAFGSQQDTGVDKSEGVFLQDLLPTFGVGAEITWLHRIGASKKTMKGVGTYAIPGYNAVAWNEVNQREKVTLPNLVQLLNQWGYFWKTSGGWNKHYWIEKTPTNVVLSRFIQALFDQKLDVEQGINNPEVPWPVPRESRTKFVFMTRHPLANALAHKKWGNAKHLKLETLIQNWLSISEIMTEDCKHLKNCLFVRLEDLASNPDQEVSRIVSFLGLPDFKWSTQVYPDPNTKYADEYCKAQAGLGEESSRAILDHFMLVQKYGPQVKQFGYNLEEWPCLADAHELLAQKMNRLAEQEKRKEEL</sequence>
<evidence type="ECO:0000313" key="7">
    <source>
        <dbReference type="EMBL" id="CAE0606938.1"/>
    </source>
</evidence>
<name>A0A7S3U9E6_9CHLO</name>
<dbReference type="PANTHER" id="PTHR12788:SF10">
    <property type="entry name" value="PROTEIN-TYROSINE SULFOTRANSFERASE"/>
    <property type="match status" value="1"/>
</dbReference>
<dbReference type="EMBL" id="HBIS01000874">
    <property type="protein sequence ID" value="CAE0606938.1"/>
    <property type="molecule type" value="Transcribed_RNA"/>
</dbReference>
<dbReference type="Pfam" id="PF13469">
    <property type="entry name" value="Sulfotransfer_3"/>
    <property type="match status" value="1"/>
</dbReference>
<evidence type="ECO:0000256" key="6">
    <source>
        <dbReference type="SAM" id="Phobius"/>
    </source>
</evidence>
<evidence type="ECO:0000256" key="2">
    <source>
        <dbReference type="ARBA" id="ARBA00013262"/>
    </source>
</evidence>
<feature type="region of interest" description="Disordered" evidence="5">
    <location>
        <begin position="1"/>
        <end position="23"/>
    </location>
</feature>
<evidence type="ECO:0000256" key="1">
    <source>
        <dbReference type="ARBA" id="ARBA00009988"/>
    </source>
</evidence>